<protein>
    <recommendedName>
        <fullName evidence="3">Divalent-cation tolerance protein CutA</fullName>
    </recommendedName>
</protein>
<evidence type="ECO:0000256" key="1">
    <source>
        <dbReference type="ARBA" id="ARBA00010169"/>
    </source>
</evidence>
<organism evidence="2">
    <name type="scientific">marine sediment metagenome</name>
    <dbReference type="NCBI Taxonomy" id="412755"/>
    <lineage>
        <taxon>unclassified sequences</taxon>
        <taxon>metagenomes</taxon>
        <taxon>ecological metagenomes</taxon>
    </lineage>
</organism>
<dbReference type="InterPro" id="IPR015867">
    <property type="entry name" value="N-reg_PII/ATP_PRibTrfase_C"/>
</dbReference>
<dbReference type="Gene3D" id="3.30.70.120">
    <property type="match status" value="1"/>
</dbReference>
<dbReference type="PANTHER" id="PTHR23419">
    <property type="entry name" value="DIVALENT CATION TOLERANCE CUTA-RELATED"/>
    <property type="match status" value="1"/>
</dbReference>
<dbReference type="GO" id="GO:0010038">
    <property type="term" value="P:response to metal ion"/>
    <property type="evidence" value="ECO:0007669"/>
    <property type="project" value="InterPro"/>
</dbReference>
<dbReference type="AlphaFoldDB" id="A0A0F9QE63"/>
<dbReference type="Pfam" id="PF03091">
    <property type="entry name" value="CutA1"/>
    <property type="match status" value="1"/>
</dbReference>
<dbReference type="InterPro" id="IPR011322">
    <property type="entry name" value="N-reg_PII-like_a/b"/>
</dbReference>
<comment type="similarity">
    <text evidence="1">Belongs to the CutA family.</text>
</comment>
<evidence type="ECO:0008006" key="3">
    <source>
        <dbReference type="Google" id="ProtNLM"/>
    </source>
</evidence>
<proteinExistence type="inferred from homology"/>
<dbReference type="SUPFAM" id="SSF54913">
    <property type="entry name" value="GlnB-like"/>
    <property type="match status" value="1"/>
</dbReference>
<comment type="caution">
    <text evidence="2">The sequence shown here is derived from an EMBL/GenBank/DDBJ whole genome shotgun (WGS) entry which is preliminary data.</text>
</comment>
<dbReference type="GO" id="GO:0005507">
    <property type="term" value="F:copper ion binding"/>
    <property type="evidence" value="ECO:0007669"/>
    <property type="project" value="TreeGrafter"/>
</dbReference>
<dbReference type="InterPro" id="IPR004323">
    <property type="entry name" value="Ion_tolerance_CutA"/>
</dbReference>
<name>A0A0F9QE63_9ZZZZ</name>
<dbReference type="EMBL" id="LAZR01001589">
    <property type="protein sequence ID" value="KKN42320.1"/>
    <property type="molecule type" value="Genomic_DNA"/>
</dbReference>
<reference evidence="2" key="1">
    <citation type="journal article" date="2015" name="Nature">
        <title>Complex archaea that bridge the gap between prokaryotes and eukaryotes.</title>
        <authorList>
            <person name="Spang A."/>
            <person name="Saw J.H."/>
            <person name="Jorgensen S.L."/>
            <person name="Zaremba-Niedzwiedzka K."/>
            <person name="Martijn J."/>
            <person name="Lind A.E."/>
            <person name="van Eijk R."/>
            <person name="Schleper C."/>
            <person name="Guy L."/>
            <person name="Ettema T.J."/>
        </authorList>
    </citation>
    <scope>NUCLEOTIDE SEQUENCE</scope>
</reference>
<dbReference type="PANTHER" id="PTHR23419:SF8">
    <property type="entry name" value="FI09726P"/>
    <property type="match status" value="1"/>
</dbReference>
<gene>
    <name evidence="2" type="ORF">LCGC14_0714390</name>
</gene>
<sequence length="104" mass="12161">MSFYIFFVTVPNFEVGKKIAKILVENKLAACVNIIQKVFSIYRWRGKIEEDNENLLIIKTSEEKSDLIIQEISKIHSYDTPECVGFKIEKGSEKYLKWIKESLI</sequence>
<accession>A0A0F9QE63</accession>
<evidence type="ECO:0000313" key="2">
    <source>
        <dbReference type="EMBL" id="KKN42320.1"/>
    </source>
</evidence>